<proteinExistence type="predicted"/>
<gene>
    <name evidence="1" type="ORF">AW0309160_04394</name>
</gene>
<dbReference type="EMBL" id="LR721753">
    <property type="protein sequence ID" value="VVV06900.1"/>
    <property type="molecule type" value="Genomic_DNA"/>
</dbReference>
<accession>A0A5Q4ZYG7</accession>
<evidence type="ECO:0000313" key="1">
    <source>
        <dbReference type="EMBL" id="VVV06900.1"/>
    </source>
</evidence>
<protein>
    <submittedName>
        <fullName evidence="1">Uncharacterized protein</fullName>
    </submittedName>
</protein>
<reference evidence="1" key="1">
    <citation type="submission" date="2019-09" db="EMBL/GenBank/DDBJ databases">
        <authorList>
            <person name="Hjerde E."/>
        </authorList>
    </citation>
    <scope>NUCLEOTIDE SEQUENCE [LARGE SCALE GENOMIC DNA]</scope>
    <source>
        <strain evidence="1">06/09/160</strain>
        <plasmid evidence="1">pAWOD_2</plasmid>
    </source>
</reference>
<organism evidence="1">
    <name type="scientific">Aliivibrio wodanis</name>
    <dbReference type="NCBI Taxonomy" id="80852"/>
    <lineage>
        <taxon>Bacteria</taxon>
        <taxon>Pseudomonadati</taxon>
        <taxon>Pseudomonadota</taxon>
        <taxon>Gammaproteobacteria</taxon>
        <taxon>Vibrionales</taxon>
        <taxon>Vibrionaceae</taxon>
        <taxon>Aliivibrio</taxon>
    </lineage>
</organism>
<name>A0A5Q4ZYG7_9GAMM</name>
<sequence length="61" mass="6616">MTIASKISMKATNNLDAALTMLDNHIVSVSEHSNKSTYKLDDGSVLSVVPTEDSLVEMFES</sequence>
<geneLocation type="plasmid" evidence="1">
    <name>pAWOD_2</name>
</geneLocation>
<keyword evidence="1" id="KW-0614">Plasmid</keyword>
<dbReference type="AlphaFoldDB" id="A0A5Q4ZYG7"/>